<dbReference type="Proteomes" id="UP000017175">
    <property type="component" value="Chromosome"/>
</dbReference>
<evidence type="ECO:0000256" key="2">
    <source>
        <dbReference type="ARBA" id="ARBA00022603"/>
    </source>
</evidence>
<comment type="catalytic activity">
    <reaction evidence="6">
        <text>a 6-O-methyl-2'-deoxyguanosine in DNA + L-cysteinyl-[protein] = S-methyl-L-cysteinyl-[protein] + a 2'-deoxyguanosine in DNA</text>
        <dbReference type="Rhea" id="RHEA:24000"/>
        <dbReference type="Rhea" id="RHEA-COMP:10131"/>
        <dbReference type="Rhea" id="RHEA-COMP:10132"/>
        <dbReference type="Rhea" id="RHEA-COMP:11367"/>
        <dbReference type="Rhea" id="RHEA-COMP:11368"/>
        <dbReference type="ChEBI" id="CHEBI:29950"/>
        <dbReference type="ChEBI" id="CHEBI:82612"/>
        <dbReference type="ChEBI" id="CHEBI:85445"/>
        <dbReference type="ChEBI" id="CHEBI:85448"/>
        <dbReference type="EC" id="2.1.1.63"/>
    </reaction>
</comment>
<keyword evidence="4" id="KW-0227">DNA damage</keyword>
<dbReference type="FunFam" id="1.10.10.10:FF:000410">
    <property type="entry name" value="ADA regulatory protein, putative"/>
    <property type="match status" value="1"/>
</dbReference>
<dbReference type="EMBL" id="CP010945">
    <property type="protein sequence ID" value="AKV08585.1"/>
    <property type="molecule type" value="Genomic_DNA"/>
</dbReference>
<evidence type="ECO:0000259" key="7">
    <source>
        <dbReference type="Pfam" id="PF01035"/>
    </source>
</evidence>
<dbReference type="InterPro" id="IPR014048">
    <property type="entry name" value="MethylDNA_cys_MeTrfase_DNA-bd"/>
</dbReference>
<dbReference type="PROSITE" id="PS00374">
    <property type="entry name" value="MGMT"/>
    <property type="match status" value="1"/>
</dbReference>
<evidence type="ECO:0000313" key="9">
    <source>
        <dbReference type="Proteomes" id="UP000017175"/>
    </source>
</evidence>
<dbReference type="SUPFAM" id="SSF53155">
    <property type="entry name" value="Methylated DNA-protein cysteine methyltransferase domain"/>
    <property type="match status" value="1"/>
</dbReference>
<dbReference type="RefSeq" id="WP_017338602.1">
    <property type="nucleotide sequence ID" value="NZ_CP010945.1"/>
</dbReference>
<comment type="catalytic activity">
    <reaction evidence="1">
        <text>a 4-O-methyl-thymidine in DNA + L-cysteinyl-[protein] = a thymidine in DNA + S-methyl-L-cysteinyl-[protein]</text>
        <dbReference type="Rhea" id="RHEA:53428"/>
        <dbReference type="Rhea" id="RHEA-COMP:10131"/>
        <dbReference type="Rhea" id="RHEA-COMP:10132"/>
        <dbReference type="Rhea" id="RHEA-COMP:13555"/>
        <dbReference type="Rhea" id="RHEA-COMP:13556"/>
        <dbReference type="ChEBI" id="CHEBI:29950"/>
        <dbReference type="ChEBI" id="CHEBI:82612"/>
        <dbReference type="ChEBI" id="CHEBI:137386"/>
        <dbReference type="ChEBI" id="CHEBI:137387"/>
        <dbReference type="EC" id="2.1.1.63"/>
    </reaction>
</comment>
<dbReference type="SUPFAM" id="SSF46767">
    <property type="entry name" value="Methylated DNA-protein cysteine methyltransferase, C-terminal domain"/>
    <property type="match status" value="1"/>
</dbReference>
<dbReference type="PANTHER" id="PTHR10815">
    <property type="entry name" value="METHYLATED-DNA--PROTEIN-CYSTEINE METHYLTRANSFERASE"/>
    <property type="match status" value="1"/>
</dbReference>
<dbReference type="InterPro" id="IPR036388">
    <property type="entry name" value="WH-like_DNA-bd_sf"/>
</dbReference>
<dbReference type="Gene3D" id="3.30.160.70">
    <property type="entry name" value="Methylated DNA-protein cysteine methyltransferase domain"/>
    <property type="match status" value="1"/>
</dbReference>
<dbReference type="GO" id="GO:0006281">
    <property type="term" value="P:DNA repair"/>
    <property type="evidence" value="ECO:0007669"/>
    <property type="project" value="UniProtKB-KW"/>
</dbReference>
<dbReference type="OrthoDB" id="9802228at2"/>
<evidence type="ECO:0000256" key="4">
    <source>
        <dbReference type="ARBA" id="ARBA00022763"/>
    </source>
</evidence>
<gene>
    <name evidence="8" type="ORF">B723_20205</name>
</gene>
<dbReference type="InterPro" id="IPR001497">
    <property type="entry name" value="MethylDNA_cys_MeTrfase_AS"/>
</dbReference>
<dbReference type="GO" id="GO:0032259">
    <property type="term" value="P:methylation"/>
    <property type="evidence" value="ECO:0007669"/>
    <property type="project" value="UniProtKB-KW"/>
</dbReference>
<proteinExistence type="predicted"/>
<name>A0A0K1QSY7_PSEFL</name>
<evidence type="ECO:0000256" key="1">
    <source>
        <dbReference type="ARBA" id="ARBA00001286"/>
    </source>
</evidence>
<keyword evidence="3 8" id="KW-0808">Transferase</keyword>
<evidence type="ECO:0000256" key="3">
    <source>
        <dbReference type="ARBA" id="ARBA00022679"/>
    </source>
</evidence>
<dbReference type="NCBIfam" id="TIGR00589">
    <property type="entry name" value="ogt"/>
    <property type="match status" value="1"/>
</dbReference>
<dbReference type="InterPro" id="IPR036631">
    <property type="entry name" value="MGMT_N_sf"/>
</dbReference>
<evidence type="ECO:0000313" key="8">
    <source>
        <dbReference type="EMBL" id="AKV08585.1"/>
    </source>
</evidence>
<accession>A0A0K1QSY7</accession>
<evidence type="ECO:0000256" key="6">
    <source>
        <dbReference type="ARBA" id="ARBA00049348"/>
    </source>
</evidence>
<keyword evidence="5" id="KW-0234">DNA repair</keyword>
<dbReference type="AlphaFoldDB" id="A0A0K1QSY7"/>
<reference evidence="8 9" key="1">
    <citation type="journal article" date="2012" name="J. Bacteriol.">
        <title>Draft genome sequence of the cyanide-utilizing bacterium Pseudomonas fluorescens strain NCIMB 11764.</title>
        <authorList>
            <person name="Vilo C.A."/>
            <person name="Benedik M.J."/>
            <person name="Kunz D.A."/>
            <person name="Dong Q."/>
        </authorList>
    </citation>
    <scope>NUCLEOTIDE SEQUENCE [LARGE SCALE GENOMIC DNA]</scope>
    <source>
        <strain evidence="8 9">NCIMB 11764</strain>
    </source>
</reference>
<dbReference type="Pfam" id="PF01035">
    <property type="entry name" value="DNA_binding_1"/>
    <property type="match status" value="1"/>
</dbReference>
<dbReference type="InterPro" id="IPR036217">
    <property type="entry name" value="MethylDNA_cys_MeTrfase_DNAb"/>
</dbReference>
<organism evidence="8 9">
    <name type="scientific">Pseudomonas fluorescens NCIMB 11764</name>
    <dbReference type="NCBI Taxonomy" id="1221522"/>
    <lineage>
        <taxon>Bacteria</taxon>
        <taxon>Pseudomonadati</taxon>
        <taxon>Pseudomonadota</taxon>
        <taxon>Gammaproteobacteria</taxon>
        <taxon>Pseudomonadales</taxon>
        <taxon>Pseudomonadaceae</taxon>
        <taxon>Pseudomonas</taxon>
    </lineage>
</organism>
<evidence type="ECO:0000256" key="5">
    <source>
        <dbReference type="ARBA" id="ARBA00023204"/>
    </source>
</evidence>
<dbReference type="CDD" id="cd06445">
    <property type="entry name" value="ATase"/>
    <property type="match status" value="1"/>
</dbReference>
<dbReference type="GO" id="GO:0003908">
    <property type="term" value="F:methylated-DNA-[protein]-cysteine S-methyltransferase activity"/>
    <property type="evidence" value="ECO:0007669"/>
    <property type="project" value="UniProtKB-EC"/>
</dbReference>
<protein>
    <submittedName>
        <fullName evidence="8">Cysteine methyltransferase</fullName>
    </submittedName>
</protein>
<keyword evidence="2 8" id="KW-0489">Methyltransferase</keyword>
<dbReference type="eggNOG" id="COG0350">
    <property type="taxonomic scope" value="Bacteria"/>
</dbReference>
<feature type="domain" description="Methylated-DNA-[protein]-cysteine S-methyltransferase DNA binding" evidence="7">
    <location>
        <begin position="86"/>
        <end position="164"/>
    </location>
</feature>
<sequence length="166" mass="18397">MSTSPIRFISGTSSLGILLLAASAQGLCALLLGDDLETLERDLARRFPGQPQRDEGLMPALEHTLRYLDNPLTVLDLPLDLSGSVFQQRVWEALRQIPLGQTVSYQRIARQLGQPKAFRAVANACGANPLAIIVPCHRVLRQDGSLGGYRWGLERKRQLLEREAQQ</sequence>
<dbReference type="Gene3D" id="1.10.10.10">
    <property type="entry name" value="Winged helix-like DNA-binding domain superfamily/Winged helix DNA-binding domain"/>
    <property type="match status" value="1"/>
</dbReference>
<dbReference type="PANTHER" id="PTHR10815:SF14">
    <property type="entry name" value="BIFUNCTIONAL TRANSCRIPTIONAL ACTIVATOR_DNA REPAIR ENZYME ADA"/>
    <property type="match status" value="1"/>
</dbReference>